<accession>A0A4Q9N768</accession>
<feature type="region of interest" description="Disordered" evidence="1">
    <location>
        <begin position="51"/>
        <end position="97"/>
    </location>
</feature>
<evidence type="ECO:0000313" key="2">
    <source>
        <dbReference type="EMBL" id="TBU35928.1"/>
    </source>
</evidence>
<gene>
    <name evidence="2" type="ORF">BD311DRAFT_21855</name>
</gene>
<proteinExistence type="predicted"/>
<dbReference type="Proteomes" id="UP000292957">
    <property type="component" value="Unassembled WGS sequence"/>
</dbReference>
<name>A0A4Q9N768_9APHY</name>
<feature type="region of interest" description="Disordered" evidence="1">
    <location>
        <begin position="165"/>
        <end position="193"/>
    </location>
</feature>
<feature type="region of interest" description="Disordered" evidence="1">
    <location>
        <begin position="1"/>
        <end position="27"/>
    </location>
</feature>
<organism evidence="2">
    <name type="scientific">Dichomitus squalens</name>
    <dbReference type="NCBI Taxonomy" id="114155"/>
    <lineage>
        <taxon>Eukaryota</taxon>
        <taxon>Fungi</taxon>
        <taxon>Dikarya</taxon>
        <taxon>Basidiomycota</taxon>
        <taxon>Agaricomycotina</taxon>
        <taxon>Agaricomycetes</taxon>
        <taxon>Polyporales</taxon>
        <taxon>Polyporaceae</taxon>
        <taxon>Dichomitus</taxon>
    </lineage>
</organism>
<dbReference type="AlphaFoldDB" id="A0A4Q9N768"/>
<sequence length="249" mass="27584">MVDLTAPQPRLAPALFPNSPLSRKQSRPVAVVDDTFYVSYRSSSLSLYASSSLPQSLPRPRALGSPPPLLSPYRMPEDGGIHKLSSKPPCSPTKRRRGLRNLPRTARHRHCGRSDCCINTFPRSLTSLDDLPWVSSLSIEPDSANSWDIADLSFLDVPVDEECTGPGPVRRRKTSLRPNPLGHVSSRNEEPSQPCLPFMHLHQFADREPQTPPPRTRLVPSDVVFGGLYPVFPWDVEEPSGPDDVDASH</sequence>
<dbReference type="EMBL" id="ML143386">
    <property type="protein sequence ID" value="TBU35928.1"/>
    <property type="molecule type" value="Genomic_DNA"/>
</dbReference>
<reference evidence="2" key="1">
    <citation type="submission" date="2019-01" db="EMBL/GenBank/DDBJ databases">
        <title>Draft genome sequences of three monokaryotic isolates of the white-rot basidiomycete fungus Dichomitus squalens.</title>
        <authorList>
            <consortium name="DOE Joint Genome Institute"/>
            <person name="Lopez S.C."/>
            <person name="Andreopoulos B."/>
            <person name="Pangilinan J."/>
            <person name="Lipzen A."/>
            <person name="Riley R."/>
            <person name="Ahrendt S."/>
            <person name="Ng V."/>
            <person name="Barry K."/>
            <person name="Daum C."/>
            <person name="Grigoriev I.V."/>
            <person name="Hilden K.S."/>
            <person name="Makela M.R."/>
            <person name="de Vries R.P."/>
        </authorList>
    </citation>
    <scope>NUCLEOTIDE SEQUENCE [LARGE SCALE GENOMIC DNA]</scope>
    <source>
        <strain evidence="2">OM18370.1</strain>
    </source>
</reference>
<dbReference type="OrthoDB" id="3204463at2759"/>
<evidence type="ECO:0000256" key="1">
    <source>
        <dbReference type="SAM" id="MobiDB-lite"/>
    </source>
</evidence>
<protein>
    <submittedName>
        <fullName evidence="2">Uncharacterized protein</fullName>
    </submittedName>
</protein>
<feature type="compositionally biased region" description="Low complexity" evidence="1">
    <location>
        <begin position="51"/>
        <end position="63"/>
    </location>
</feature>